<dbReference type="EMBL" id="KZ559503">
    <property type="protein sequence ID" value="PLN85606.1"/>
    <property type="molecule type" value="Genomic_DNA"/>
</dbReference>
<accession>A0A2J5I6T3</accession>
<feature type="compositionally biased region" description="Basic and acidic residues" evidence="1">
    <location>
        <begin position="167"/>
        <end position="195"/>
    </location>
</feature>
<feature type="region of interest" description="Disordered" evidence="1">
    <location>
        <begin position="1"/>
        <end position="46"/>
    </location>
</feature>
<feature type="compositionally biased region" description="Polar residues" evidence="1">
    <location>
        <begin position="37"/>
        <end position="46"/>
    </location>
</feature>
<feature type="region of interest" description="Disordered" evidence="1">
    <location>
        <begin position="62"/>
        <end position="195"/>
    </location>
</feature>
<name>A0A2J5I6T3_9EURO</name>
<dbReference type="Proteomes" id="UP000235023">
    <property type="component" value="Unassembled WGS sequence"/>
</dbReference>
<proteinExistence type="predicted"/>
<evidence type="ECO:0000313" key="3">
    <source>
        <dbReference type="Proteomes" id="UP000235023"/>
    </source>
</evidence>
<evidence type="ECO:0000313" key="2">
    <source>
        <dbReference type="EMBL" id="PLN85606.1"/>
    </source>
</evidence>
<dbReference type="OrthoDB" id="1681166at2759"/>
<gene>
    <name evidence="2" type="ORF">BDW42DRAFT_160212</name>
</gene>
<reference evidence="3" key="1">
    <citation type="submission" date="2017-12" db="EMBL/GenBank/DDBJ databases">
        <authorList>
            <consortium name="DOE Joint Genome Institute"/>
            <person name="Mondo S.J."/>
            <person name="Kjaerbolling I."/>
            <person name="Vesth T.C."/>
            <person name="Frisvad J.C."/>
            <person name="Nybo J.L."/>
            <person name="Theobald S."/>
            <person name="Kuo A."/>
            <person name="Bowyer P."/>
            <person name="Matsuda Y."/>
            <person name="Lyhne E.K."/>
            <person name="Kogle M.E."/>
            <person name="Clum A."/>
            <person name="Lipzen A."/>
            <person name="Salamov A."/>
            <person name="Ngan C.Y."/>
            <person name="Daum C."/>
            <person name="Chiniquy J."/>
            <person name="Barry K."/>
            <person name="LaButti K."/>
            <person name="Haridas S."/>
            <person name="Simmons B.A."/>
            <person name="Magnuson J.K."/>
            <person name="Mortensen U.H."/>
            <person name="Larsen T.O."/>
            <person name="Grigoriev I.V."/>
            <person name="Baker S.E."/>
            <person name="Andersen M.R."/>
            <person name="Nordberg H.P."/>
            <person name="Cantor M.N."/>
            <person name="Hua S.X."/>
        </authorList>
    </citation>
    <scope>NUCLEOTIDE SEQUENCE [LARGE SCALE GENOMIC DNA]</scope>
    <source>
        <strain evidence="3">IBT 19404</strain>
    </source>
</reference>
<sequence length="195" mass="20784">MDVNHAPGAAADAGTNPAPALVGSPATQSSVPPPQPSANNPFTVTSAQSLTPAWQVLDTQLAPAPTFENNSPGEQDRGLMLKIRGTSGLPVSALAKDRERGSQRLEDMMEHFEKRLSELRRIIDAGEQPHEPEVPLEEAGPPPGLDVPSAVDITPRGEKPSGSQGRPESEGKVKETAHEKTQDKAQEKAPEQRQE</sequence>
<evidence type="ECO:0000256" key="1">
    <source>
        <dbReference type="SAM" id="MobiDB-lite"/>
    </source>
</evidence>
<feature type="compositionally biased region" description="Basic and acidic residues" evidence="1">
    <location>
        <begin position="95"/>
        <end position="133"/>
    </location>
</feature>
<dbReference type="AlphaFoldDB" id="A0A2J5I6T3"/>
<feature type="compositionally biased region" description="Low complexity" evidence="1">
    <location>
        <begin position="1"/>
        <end position="20"/>
    </location>
</feature>
<keyword evidence="3" id="KW-1185">Reference proteome</keyword>
<protein>
    <submittedName>
        <fullName evidence="2">Uncharacterized protein</fullName>
    </submittedName>
</protein>
<organism evidence="2 3">
    <name type="scientific">Aspergillus taichungensis</name>
    <dbReference type="NCBI Taxonomy" id="482145"/>
    <lineage>
        <taxon>Eukaryota</taxon>
        <taxon>Fungi</taxon>
        <taxon>Dikarya</taxon>
        <taxon>Ascomycota</taxon>
        <taxon>Pezizomycotina</taxon>
        <taxon>Eurotiomycetes</taxon>
        <taxon>Eurotiomycetidae</taxon>
        <taxon>Eurotiales</taxon>
        <taxon>Aspergillaceae</taxon>
        <taxon>Aspergillus</taxon>
        <taxon>Aspergillus subgen. Circumdati</taxon>
    </lineage>
</organism>